<dbReference type="EC" id="5.6.2.4" evidence="12"/>
<dbReference type="Gene3D" id="3.90.320.10">
    <property type="match status" value="1"/>
</dbReference>
<dbReference type="InterPro" id="IPR011604">
    <property type="entry name" value="PDDEXK-like_dom_sf"/>
</dbReference>
<dbReference type="SUPFAM" id="SSF52540">
    <property type="entry name" value="P-loop containing nucleoside triphosphate hydrolases"/>
    <property type="match status" value="1"/>
</dbReference>
<dbReference type="InterPro" id="IPR014017">
    <property type="entry name" value="DNA_helicase_UvrD-like_C"/>
</dbReference>
<dbReference type="eggNOG" id="COG1074">
    <property type="taxonomic scope" value="Bacteria"/>
</dbReference>
<dbReference type="Proteomes" id="UP000015520">
    <property type="component" value="Unassembled WGS sequence"/>
</dbReference>
<dbReference type="Pfam" id="PF13361">
    <property type="entry name" value="UvrD_C"/>
    <property type="match status" value="2"/>
</dbReference>
<keyword evidence="17" id="KW-1185">Reference proteome</keyword>
<dbReference type="OrthoDB" id="9810135at2"/>
<dbReference type="GO" id="GO:0004527">
    <property type="term" value="F:exonuclease activity"/>
    <property type="evidence" value="ECO:0007669"/>
    <property type="project" value="UniProtKB-KW"/>
</dbReference>
<keyword evidence="5 14" id="KW-0347">Helicase</keyword>
<reference evidence="16 17" key="1">
    <citation type="submission" date="2013-07" db="EMBL/GenBank/DDBJ databases">
        <title>Sulfurimonas hongkongensis AST-10 Genome Sequencing.</title>
        <authorList>
            <person name="Cai L."/>
            <person name="Zhang T."/>
        </authorList>
    </citation>
    <scope>NUCLEOTIDE SEQUENCE [LARGE SCALE GENOMIC DNA]</scope>
    <source>
        <strain evidence="16 17">AST-10</strain>
    </source>
</reference>
<keyword evidence="3" id="KW-0227">DNA damage</keyword>
<dbReference type="PATRIC" id="fig|1172190.3.peg.1161"/>
<evidence type="ECO:0000256" key="14">
    <source>
        <dbReference type="PROSITE-ProRule" id="PRU00560"/>
    </source>
</evidence>
<keyword evidence="2 14" id="KW-0547">Nucleotide-binding</keyword>
<feature type="domain" description="UvrD-like helicase ATP-binding" evidence="15">
    <location>
        <begin position="1"/>
        <end position="410"/>
    </location>
</feature>
<evidence type="ECO:0000256" key="10">
    <source>
        <dbReference type="ARBA" id="ARBA00023235"/>
    </source>
</evidence>
<evidence type="ECO:0000256" key="7">
    <source>
        <dbReference type="ARBA" id="ARBA00022840"/>
    </source>
</evidence>
<evidence type="ECO:0000256" key="5">
    <source>
        <dbReference type="ARBA" id="ARBA00022806"/>
    </source>
</evidence>
<keyword evidence="6" id="KW-0269">Exonuclease</keyword>
<organism evidence="16 17">
    <name type="scientific">Sulfurimonas hongkongensis</name>
    <dbReference type="NCBI Taxonomy" id="1172190"/>
    <lineage>
        <taxon>Bacteria</taxon>
        <taxon>Pseudomonadati</taxon>
        <taxon>Campylobacterota</taxon>
        <taxon>Epsilonproteobacteria</taxon>
        <taxon>Campylobacterales</taxon>
        <taxon>Sulfurimonadaceae</taxon>
        <taxon>Sulfurimonas</taxon>
    </lineage>
</organism>
<dbReference type="InterPro" id="IPR011335">
    <property type="entry name" value="Restrct_endonuc-II-like"/>
</dbReference>
<comment type="catalytic activity">
    <reaction evidence="13">
        <text>ATP + H2O = ADP + phosphate + H(+)</text>
        <dbReference type="Rhea" id="RHEA:13065"/>
        <dbReference type="ChEBI" id="CHEBI:15377"/>
        <dbReference type="ChEBI" id="CHEBI:15378"/>
        <dbReference type="ChEBI" id="CHEBI:30616"/>
        <dbReference type="ChEBI" id="CHEBI:43474"/>
        <dbReference type="ChEBI" id="CHEBI:456216"/>
        <dbReference type="EC" id="5.6.2.4"/>
    </reaction>
</comment>
<evidence type="ECO:0000256" key="1">
    <source>
        <dbReference type="ARBA" id="ARBA00022722"/>
    </source>
</evidence>
<dbReference type="PANTHER" id="PTHR11070:SF67">
    <property type="entry name" value="DNA 3'-5' HELICASE"/>
    <property type="match status" value="1"/>
</dbReference>
<dbReference type="InterPro" id="IPR038726">
    <property type="entry name" value="PDDEXK_AddAB-type"/>
</dbReference>
<keyword evidence="4 14" id="KW-0378">Hydrolase</keyword>
<dbReference type="EMBL" id="AUPZ01000007">
    <property type="protein sequence ID" value="EQB39538.1"/>
    <property type="molecule type" value="Genomic_DNA"/>
</dbReference>
<gene>
    <name evidence="16" type="ORF">M947_05970</name>
</gene>
<dbReference type="Gene3D" id="3.40.50.300">
    <property type="entry name" value="P-loop containing nucleotide triphosphate hydrolases"/>
    <property type="match status" value="4"/>
</dbReference>
<evidence type="ECO:0000256" key="13">
    <source>
        <dbReference type="ARBA" id="ARBA00048988"/>
    </source>
</evidence>
<dbReference type="GO" id="GO:0003677">
    <property type="term" value="F:DNA binding"/>
    <property type="evidence" value="ECO:0007669"/>
    <property type="project" value="UniProtKB-KW"/>
</dbReference>
<keyword evidence="9" id="KW-0234">DNA repair</keyword>
<dbReference type="InterPro" id="IPR014016">
    <property type="entry name" value="UvrD-like_ATP-bd"/>
</dbReference>
<evidence type="ECO:0000256" key="4">
    <source>
        <dbReference type="ARBA" id="ARBA00022801"/>
    </source>
</evidence>
<evidence type="ECO:0000256" key="6">
    <source>
        <dbReference type="ARBA" id="ARBA00022839"/>
    </source>
</evidence>
<feature type="binding site" evidence="14">
    <location>
        <begin position="10"/>
        <end position="17"/>
    </location>
    <ligand>
        <name>ATP</name>
        <dbReference type="ChEBI" id="CHEBI:30616"/>
    </ligand>
</feature>
<dbReference type="GO" id="GO:0005829">
    <property type="term" value="C:cytosol"/>
    <property type="evidence" value="ECO:0007669"/>
    <property type="project" value="TreeGrafter"/>
</dbReference>
<dbReference type="PANTHER" id="PTHR11070">
    <property type="entry name" value="UVRD / RECB / PCRA DNA HELICASE FAMILY MEMBER"/>
    <property type="match status" value="1"/>
</dbReference>
<dbReference type="GO" id="GO:0043138">
    <property type="term" value="F:3'-5' DNA helicase activity"/>
    <property type="evidence" value="ECO:0007669"/>
    <property type="project" value="UniProtKB-EC"/>
</dbReference>
<proteinExistence type="predicted"/>
<keyword evidence="7 14" id="KW-0067">ATP-binding</keyword>
<dbReference type="InterPro" id="IPR000212">
    <property type="entry name" value="DNA_helicase_UvrD/REP"/>
</dbReference>
<dbReference type="Pfam" id="PF00580">
    <property type="entry name" value="UvrD-helicase"/>
    <property type="match status" value="1"/>
</dbReference>
<keyword evidence="10" id="KW-0413">Isomerase</keyword>
<name>T0L189_9BACT</name>
<dbReference type="GO" id="GO:0000725">
    <property type="term" value="P:recombinational repair"/>
    <property type="evidence" value="ECO:0007669"/>
    <property type="project" value="TreeGrafter"/>
</dbReference>
<evidence type="ECO:0000256" key="12">
    <source>
        <dbReference type="ARBA" id="ARBA00034808"/>
    </source>
</evidence>
<sequence>MFKQNLAYEASAGSGKTFMLVVRYLSLLFLGAAPSKILALTFTNKAAFEMQERIVQTLEELESRGELDEIARVTGLRNEELLKNRDEILEKFLNSNSKIMTIDKFFSHILRKFSLYAALMPDFTTTGSQHELKLLSRFLKEVDVARKKDTLITLSLQSNKRLTDIFTLLDEFYIKQQELSHLEFKKQDFLHYEDVAMSHLESLREIVSRCKDASNTVINSVDAKSYEELLKKSWLGRESLEYRTFSKCFTPEMDVHLREIQEAIKAHTRAKEQNFFYSLSELTHIYEKAKKALYIEDSELGFNDVTILVYKILKEQIDSEFLYFRLDANIEHILLDEFQDTSILQYEILKPLIGEIVSGSGVKEDASFFFVGDVKQSIYRFRGGVSALFGEVVRECHTEVEPLLTNYRSQKNIIEFVNETFKDKIKNYAPQKTRQDADGGYVEVREREDILDATLAKTKELISLRGDINEIAILCATNGDGEVIKELLEEQDIEVVTETTTKLINQRSVKAVLEYLKYLYFEQDIYRHNFFALIQRDAQSIAKIDLKKTKLSQLIKGAIDKYRLFSDDFHLIRFMDTISAYDDIEALLFEYERLDISAAASDISGVRVLTIHKSKGLEYEHVIVMDRLKKAPPAREQIVYEYDGIKLRDVYLRVKARDELDAKYAEALAKEKTLVKEDSLNALYVAFTRAKESLCVISKLKDSSFEILELKAQTLGQEPGVNVLQKRDEQTSQMAYEFDFKEQYYGTQSDILKPEETLEEDLKAINFGIALHYMLEMMADFSLSSIADAKDMMLNKYGYTLEVDEIKEIESRVVKLIQSEEFTSQLGGEIYKEQAIRYKNNLRYIDLLIKQKDESYTVIDYKTSQSYTQNHKTQVKFYMEAIKEITKRKVKGYIVYLLDASLDAVLVEVS</sequence>
<dbReference type="Pfam" id="PF12705">
    <property type="entry name" value="PDDEXK_1"/>
    <property type="match status" value="1"/>
</dbReference>
<keyword evidence="8" id="KW-0238">DNA-binding</keyword>
<dbReference type="InterPro" id="IPR027417">
    <property type="entry name" value="P-loop_NTPase"/>
</dbReference>
<dbReference type="PROSITE" id="PS51198">
    <property type="entry name" value="UVRD_HELICASE_ATP_BIND"/>
    <property type="match status" value="1"/>
</dbReference>
<evidence type="ECO:0000256" key="11">
    <source>
        <dbReference type="ARBA" id="ARBA00034617"/>
    </source>
</evidence>
<keyword evidence="1" id="KW-0540">Nuclease</keyword>
<accession>T0L189</accession>
<dbReference type="AlphaFoldDB" id="T0L189"/>
<evidence type="ECO:0000256" key="3">
    <source>
        <dbReference type="ARBA" id="ARBA00022763"/>
    </source>
</evidence>
<comment type="caution">
    <text evidence="16">The sequence shown here is derived from an EMBL/GenBank/DDBJ whole genome shotgun (WGS) entry which is preliminary data.</text>
</comment>
<evidence type="ECO:0000256" key="9">
    <source>
        <dbReference type="ARBA" id="ARBA00023204"/>
    </source>
</evidence>
<dbReference type="SUPFAM" id="SSF52980">
    <property type="entry name" value="Restriction endonuclease-like"/>
    <property type="match status" value="1"/>
</dbReference>
<dbReference type="RefSeq" id="WP_021287458.1">
    <property type="nucleotide sequence ID" value="NZ_AUPZ01000007.1"/>
</dbReference>
<comment type="catalytic activity">
    <reaction evidence="11">
        <text>Couples ATP hydrolysis with the unwinding of duplex DNA by translocating in the 3'-5' direction.</text>
        <dbReference type="EC" id="5.6.2.4"/>
    </reaction>
</comment>
<dbReference type="GO" id="GO:0005524">
    <property type="term" value="F:ATP binding"/>
    <property type="evidence" value="ECO:0007669"/>
    <property type="project" value="UniProtKB-UniRule"/>
</dbReference>
<dbReference type="NCBIfam" id="NF010485">
    <property type="entry name" value="PRK13909.1-2"/>
    <property type="match status" value="1"/>
</dbReference>
<dbReference type="STRING" id="1172190.M947_05970"/>
<evidence type="ECO:0000259" key="15">
    <source>
        <dbReference type="PROSITE" id="PS51198"/>
    </source>
</evidence>
<evidence type="ECO:0000256" key="8">
    <source>
        <dbReference type="ARBA" id="ARBA00023125"/>
    </source>
</evidence>
<protein>
    <recommendedName>
        <fullName evidence="12">DNA 3'-5' helicase</fullName>
        <ecNumber evidence="12">5.6.2.4</ecNumber>
    </recommendedName>
</protein>
<evidence type="ECO:0000313" key="17">
    <source>
        <dbReference type="Proteomes" id="UP000015520"/>
    </source>
</evidence>
<evidence type="ECO:0000313" key="16">
    <source>
        <dbReference type="EMBL" id="EQB39538.1"/>
    </source>
</evidence>
<evidence type="ECO:0000256" key="2">
    <source>
        <dbReference type="ARBA" id="ARBA00022741"/>
    </source>
</evidence>